<dbReference type="AlphaFoldDB" id="A0A7S1SC51"/>
<sequence length="399" mass="44619">MDYDTYHSLGLDTPFEEKPRSKHDSGMENVNGGMTREHMWHRNFAAEEAARPKYPLPAEAQPREGVPPGRYIEHKAWNHSRVYPGTWRGWWIWVPAQYDGQTPANLVIFNDGGGFLHPTGQLRATIVLSNMIAAGALDVTIAVFLNPGIRQGHPDCAYDDPKHPRWATSDDPQRSLEYDSVSDRYSRFLLEDILPVVEADYRISNDPSRRAVFGTSSSAVGAFCAAWFRPDRFGLVATISGSYVNIRGAHNLPWVIRNTVRKPIKVFLLSGEHDMDNSHGSWPLANQAMAAALKYAGYTHKFVLGTSGHGMTHGGSVFPSILLWLFKDSTIRFSEEPGQWHEPRRVLFFVMAATSTRCSPGGTSRSRAAFMYPVSLVLLYPVSRRLARCCGGKPREKTA</sequence>
<dbReference type="Pfam" id="PF00756">
    <property type="entry name" value="Esterase"/>
    <property type="match status" value="1"/>
</dbReference>
<accession>A0A7S1SC51</accession>
<protein>
    <recommendedName>
        <fullName evidence="3">Esterase</fullName>
    </recommendedName>
</protein>
<dbReference type="PANTHER" id="PTHR48098">
    <property type="entry name" value="ENTEROCHELIN ESTERASE-RELATED"/>
    <property type="match status" value="1"/>
</dbReference>
<feature type="region of interest" description="Disordered" evidence="1">
    <location>
        <begin position="1"/>
        <end position="28"/>
    </location>
</feature>
<dbReference type="InterPro" id="IPR029058">
    <property type="entry name" value="AB_hydrolase_fold"/>
</dbReference>
<dbReference type="EMBL" id="HBGE01112141">
    <property type="protein sequence ID" value="CAD9190089.1"/>
    <property type="molecule type" value="Transcribed_RNA"/>
</dbReference>
<dbReference type="Gene3D" id="3.40.50.1820">
    <property type="entry name" value="alpha/beta hydrolase"/>
    <property type="match status" value="1"/>
</dbReference>
<name>A0A7S1SC51_ALECA</name>
<dbReference type="SUPFAM" id="SSF53474">
    <property type="entry name" value="alpha/beta-Hydrolases"/>
    <property type="match status" value="1"/>
</dbReference>
<dbReference type="InterPro" id="IPR000801">
    <property type="entry name" value="Esterase-like"/>
</dbReference>
<evidence type="ECO:0000313" key="2">
    <source>
        <dbReference type="EMBL" id="CAD9190089.1"/>
    </source>
</evidence>
<feature type="compositionally biased region" description="Basic and acidic residues" evidence="1">
    <location>
        <begin position="15"/>
        <end position="26"/>
    </location>
</feature>
<reference evidence="2" key="1">
    <citation type="submission" date="2021-01" db="EMBL/GenBank/DDBJ databases">
        <authorList>
            <person name="Corre E."/>
            <person name="Pelletier E."/>
            <person name="Niang G."/>
            <person name="Scheremetjew M."/>
            <person name="Finn R."/>
            <person name="Kale V."/>
            <person name="Holt S."/>
            <person name="Cochrane G."/>
            <person name="Meng A."/>
            <person name="Brown T."/>
            <person name="Cohen L."/>
        </authorList>
    </citation>
    <scope>NUCLEOTIDE SEQUENCE</scope>
    <source>
        <strain evidence="2">OF101</strain>
    </source>
</reference>
<organism evidence="2">
    <name type="scientific">Alexandrium catenella</name>
    <name type="common">Red tide dinoflagellate</name>
    <name type="synonym">Gonyaulax catenella</name>
    <dbReference type="NCBI Taxonomy" id="2925"/>
    <lineage>
        <taxon>Eukaryota</taxon>
        <taxon>Sar</taxon>
        <taxon>Alveolata</taxon>
        <taxon>Dinophyceae</taxon>
        <taxon>Gonyaulacales</taxon>
        <taxon>Pyrocystaceae</taxon>
        <taxon>Alexandrium</taxon>
    </lineage>
</organism>
<proteinExistence type="predicted"/>
<evidence type="ECO:0008006" key="3">
    <source>
        <dbReference type="Google" id="ProtNLM"/>
    </source>
</evidence>
<dbReference type="PANTHER" id="PTHR48098:SF3">
    <property type="entry name" value="IRON(III) ENTEROBACTIN ESTERASE"/>
    <property type="match status" value="1"/>
</dbReference>
<gene>
    <name evidence="2" type="ORF">ACAT0790_LOCUS66863</name>
</gene>
<evidence type="ECO:0000256" key="1">
    <source>
        <dbReference type="SAM" id="MobiDB-lite"/>
    </source>
</evidence>
<dbReference type="InterPro" id="IPR050583">
    <property type="entry name" value="Mycobacterial_A85_antigen"/>
</dbReference>